<organism evidence="12 13">
    <name type="scientific">Mya arenaria</name>
    <name type="common">Soft-shell clam</name>
    <dbReference type="NCBI Taxonomy" id="6604"/>
    <lineage>
        <taxon>Eukaryota</taxon>
        <taxon>Metazoa</taxon>
        <taxon>Spiralia</taxon>
        <taxon>Lophotrochozoa</taxon>
        <taxon>Mollusca</taxon>
        <taxon>Bivalvia</taxon>
        <taxon>Autobranchia</taxon>
        <taxon>Heteroconchia</taxon>
        <taxon>Euheterodonta</taxon>
        <taxon>Imparidentia</taxon>
        <taxon>Neoheterodontei</taxon>
        <taxon>Myida</taxon>
        <taxon>Myoidea</taxon>
        <taxon>Myidae</taxon>
        <taxon>Mya</taxon>
    </lineage>
</organism>
<comment type="function">
    <text evidence="10">Protein associated with the U5 snRNP, during its maturation and its post-splicing recycling and which is required for spliceosomal tri-snRNP complex assembly in the nucleus. Has a molecular sequestering activity and transiently hinders SNRNP200 binding sites for constitutive splicing factors that intervene later during the assembly of the spliceosome and splicing. Together with its molecular sequestering activity, may also function as a molecular adapter and placeholder, coordinating the assembly of the U5 snRNP and its association with the U4/U6 di-snRNP.</text>
</comment>
<keyword evidence="4" id="KW-0963">Cytoplasm</keyword>
<dbReference type="PANTHER" id="PTHR13445:SF3">
    <property type="entry name" value="U5 SMALL NUCLEAR RIBONUCLEOPROTEIN TSSC4"/>
    <property type="match status" value="1"/>
</dbReference>
<feature type="region of interest" description="Disordered" evidence="11">
    <location>
        <begin position="270"/>
        <end position="307"/>
    </location>
</feature>
<dbReference type="Pfam" id="PF15264">
    <property type="entry name" value="TSSC4"/>
    <property type="match status" value="1"/>
</dbReference>
<evidence type="ECO:0000256" key="8">
    <source>
        <dbReference type="ARBA" id="ARBA00023242"/>
    </source>
</evidence>
<dbReference type="EMBL" id="CP111015">
    <property type="protein sequence ID" value="WAR02319.1"/>
    <property type="molecule type" value="Genomic_DNA"/>
</dbReference>
<keyword evidence="7" id="KW-0508">mRNA splicing</keyword>
<feature type="region of interest" description="Disordered" evidence="11">
    <location>
        <begin position="1"/>
        <end position="22"/>
    </location>
</feature>
<evidence type="ECO:0000256" key="1">
    <source>
        <dbReference type="ARBA" id="ARBA00004123"/>
    </source>
</evidence>
<evidence type="ECO:0000313" key="12">
    <source>
        <dbReference type="EMBL" id="WAR02319.1"/>
    </source>
</evidence>
<gene>
    <name evidence="12" type="ORF">MAR_008877</name>
</gene>
<feature type="compositionally biased region" description="Basic residues" evidence="11">
    <location>
        <begin position="283"/>
        <end position="296"/>
    </location>
</feature>
<dbReference type="Proteomes" id="UP001164746">
    <property type="component" value="Chromosome 4"/>
</dbReference>
<evidence type="ECO:0000256" key="3">
    <source>
        <dbReference type="ARBA" id="ARBA00010362"/>
    </source>
</evidence>
<proteinExistence type="inferred from homology"/>
<evidence type="ECO:0000256" key="6">
    <source>
        <dbReference type="ARBA" id="ARBA00022728"/>
    </source>
</evidence>
<keyword evidence="8" id="KW-0539">Nucleus</keyword>
<feature type="compositionally biased region" description="Basic and acidic residues" evidence="11">
    <location>
        <begin position="74"/>
        <end position="89"/>
    </location>
</feature>
<feature type="compositionally biased region" description="Basic and acidic residues" evidence="11">
    <location>
        <begin position="1"/>
        <end position="12"/>
    </location>
</feature>
<evidence type="ECO:0000256" key="7">
    <source>
        <dbReference type="ARBA" id="ARBA00023187"/>
    </source>
</evidence>
<evidence type="ECO:0000256" key="9">
    <source>
        <dbReference type="ARBA" id="ARBA00035304"/>
    </source>
</evidence>
<keyword evidence="5" id="KW-0507">mRNA processing</keyword>
<feature type="compositionally biased region" description="Basic and acidic residues" evidence="11">
    <location>
        <begin position="47"/>
        <end position="61"/>
    </location>
</feature>
<protein>
    <recommendedName>
        <fullName evidence="9">U5 small nuclear ribonucleoprotein TSSC4</fullName>
    </recommendedName>
</protein>
<feature type="compositionally biased region" description="Basic residues" evidence="11">
    <location>
        <begin position="113"/>
        <end position="123"/>
    </location>
</feature>
<accession>A0ABY7DZ68</accession>
<evidence type="ECO:0000256" key="5">
    <source>
        <dbReference type="ARBA" id="ARBA00022664"/>
    </source>
</evidence>
<reference evidence="12" key="1">
    <citation type="submission" date="2022-11" db="EMBL/GenBank/DDBJ databases">
        <title>Centuries of genome instability and evolution in soft-shell clam transmissible cancer (bioRxiv).</title>
        <authorList>
            <person name="Hart S.F.M."/>
            <person name="Yonemitsu M.A."/>
            <person name="Giersch R.M."/>
            <person name="Beal B.F."/>
            <person name="Arriagada G."/>
            <person name="Davis B.W."/>
            <person name="Ostrander E.A."/>
            <person name="Goff S.P."/>
            <person name="Metzger M.J."/>
        </authorList>
    </citation>
    <scope>NUCLEOTIDE SEQUENCE</scope>
    <source>
        <strain evidence="12">MELC-2E11</strain>
        <tissue evidence="12">Siphon/mantle</tissue>
    </source>
</reference>
<feature type="compositionally biased region" description="Basic and acidic residues" evidence="11">
    <location>
        <begin position="97"/>
        <end position="106"/>
    </location>
</feature>
<feature type="region of interest" description="Disordered" evidence="11">
    <location>
        <begin position="47"/>
        <end position="130"/>
    </location>
</feature>
<comment type="similarity">
    <text evidence="3">Belongs to the TSSC4 family.</text>
</comment>
<evidence type="ECO:0000256" key="10">
    <source>
        <dbReference type="ARBA" id="ARBA00045970"/>
    </source>
</evidence>
<keyword evidence="6" id="KW-0747">Spliceosome</keyword>
<evidence type="ECO:0000313" key="13">
    <source>
        <dbReference type="Proteomes" id="UP001164746"/>
    </source>
</evidence>
<comment type="subcellular location">
    <subcellularLocation>
        <location evidence="2">Cytoplasm</location>
    </subcellularLocation>
    <subcellularLocation>
        <location evidence="1">Nucleus</location>
    </subcellularLocation>
</comment>
<keyword evidence="13" id="KW-1185">Reference proteome</keyword>
<feature type="region of interest" description="Disordered" evidence="11">
    <location>
        <begin position="194"/>
        <end position="253"/>
    </location>
</feature>
<dbReference type="PANTHER" id="PTHR13445">
    <property type="entry name" value="TUMOR SUPPRESSING SUBTRANSFERABLE CANDIDATE 4 TSSC4"/>
    <property type="match status" value="1"/>
</dbReference>
<evidence type="ECO:0000256" key="2">
    <source>
        <dbReference type="ARBA" id="ARBA00004496"/>
    </source>
</evidence>
<evidence type="ECO:0000256" key="11">
    <source>
        <dbReference type="SAM" id="MobiDB-lite"/>
    </source>
</evidence>
<feature type="compositionally biased region" description="Basic and acidic residues" evidence="11">
    <location>
        <begin position="230"/>
        <end position="244"/>
    </location>
</feature>
<evidence type="ECO:0000256" key="4">
    <source>
        <dbReference type="ARBA" id="ARBA00022490"/>
    </source>
</evidence>
<sequence>MTMKTEEEKHENDADDVGFKFGNSGLNERCKDVFANLDALEARHKAFETKRAHDDWRRDEQLLTQQAIDDEPSGSEKPHSRRPVSDYHSRPRNTSADNRRPDREFRVPMPPRGRGRGQWRGRGRGVPDYKVHPERWTTYSLEDVDTSDASNKQAAFAFLNERKKLRETEQKETAVDLEENACSAGKITFTRRNKRETKAGYVEGQSVPREKQAGTVGRFEEGEEEEEGKSDDSEMKNPLKRQADGDLSECSASSRIKLDINDVTCGKSEEVGAECDSVQKPQFKSRGKAKKAFRSRQRTDDDDGDDS</sequence>
<name>A0ABY7DZ68_MYAAR</name>
<dbReference type="InterPro" id="IPR029338">
    <property type="entry name" value="TSSC4"/>
</dbReference>